<evidence type="ECO:0000256" key="9">
    <source>
        <dbReference type="ARBA" id="ARBA00032230"/>
    </source>
</evidence>
<dbReference type="SUPFAM" id="SSF51445">
    <property type="entry name" value="(Trans)glycosidases"/>
    <property type="match status" value="1"/>
</dbReference>
<dbReference type="Pfam" id="PF02836">
    <property type="entry name" value="Glyco_hydro_2_C"/>
    <property type="match status" value="1"/>
</dbReference>
<dbReference type="Pfam" id="PF02929">
    <property type="entry name" value="Bgal_small_N"/>
    <property type="match status" value="1"/>
</dbReference>
<keyword evidence="16" id="KW-1185">Reference proteome</keyword>
<dbReference type="Proteomes" id="UP000295684">
    <property type="component" value="Unassembled WGS sequence"/>
</dbReference>
<comment type="caution">
    <text evidence="14">The sequence shown here is derived from an EMBL/GenBank/DDBJ whole genome shotgun (WGS) entry which is preliminary data.</text>
</comment>
<dbReference type="OrthoDB" id="9801077at2"/>
<dbReference type="Pfam" id="PF02837">
    <property type="entry name" value="Glyco_hydro_2_N"/>
    <property type="match status" value="1"/>
</dbReference>
<dbReference type="RefSeq" id="WP_132534949.1">
    <property type="nucleotide sequence ID" value="NZ_BMJO01000001.1"/>
</dbReference>
<dbReference type="EC" id="3.2.1.23" evidence="5 10"/>
<dbReference type="Gene3D" id="2.60.120.260">
    <property type="entry name" value="Galactose-binding domain-like"/>
    <property type="match status" value="1"/>
</dbReference>
<feature type="chain" id="PRO_5020882238" description="Beta-galactosidase" evidence="11">
    <location>
        <begin position="19"/>
        <end position="1032"/>
    </location>
</feature>
<evidence type="ECO:0000256" key="2">
    <source>
        <dbReference type="ARBA" id="ARBA00001913"/>
    </source>
</evidence>
<dbReference type="InterPro" id="IPR006101">
    <property type="entry name" value="Glyco_hydro_2"/>
</dbReference>
<comment type="cofactor">
    <cofactor evidence="2">
        <name>Ca(2+)</name>
        <dbReference type="ChEBI" id="CHEBI:29108"/>
    </cofactor>
</comment>
<evidence type="ECO:0000259" key="12">
    <source>
        <dbReference type="SMART" id="SM01038"/>
    </source>
</evidence>
<dbReference type="PROSITE" id="PS00608">
    <property type="entry name" value="GLYCOSYL_HYDROL_F2_2"/>
    <property type="match status" value="1"/>
</dbReference>
<dbReference type="InterPro" id="IPR013783">
    <property type="entry name" value="Ig-like_fold"/>
</dbReference>
<dbReference type="EMBL" id="BMJO01000001">
    <property type="protein sequence ID" value="GGE39252.1"/>
    <property type="molecule type" value="Genomic_DNA"/>
</dbReference>
<dbReference type="SUPFAM" id="SSF49303">
    <property type="entry name" value="beta-Galactosidase/glucuronidase domain"/>
    <property type="match status" value="2"/>
</dbReference>
<dbReference type="PANTHER" id="PTHR46323:SF2">
    <property type="entry name" value="BETA-GALACTOSIDASE"/>
    <property type="match status" value="1"/>
</dbReference>
<dbReference type="GO" id="GO:0004565">
    <property type="term" value="F:beta-galactosidase activity"/>
    <property type="evidence" value="ECO:0007669"/>
    <property type="project" value="UniProtKB-EC"/>
</dbReference>
<dbReference type="GO" id="GO:0005990">
    <property type="term" value="P:lactose catabolic process"/>
    <property type="evidence" value="ECO:0007669"/>
    <property type="project" value="TreeGrafter"/>
</dbReference>
<dbReference type="InterPro" id="IPR050347">
    <property type="entry name" value="Bact_Beta-galactosidase"/>
</dbReference>
<evidence type="ECO:0000256" key="11">
    <source>
        <dbReference type="SAM" id="SignalP"/>
    </source>
</evidence>
<organism evidence="14 15">
    <name type="scientific">Pedobacter psychrotolerans</name>
    <dbReference type="NCBI Taxonomy" id="1843235"/>
    <lineage>
        <taxon>Bacteria</taxon>
        <taxon>Pseudomonadati</taxon>
        <taxon>Bacteroidota</taxon>
        <taxon>Sphingobacteriia</taxon>
        <taxon>Sphingobacteriales</taxon>
        <taxon>Sphingobacteriaceae</taxon>
        <taxon>Pedobacter</taxon>
    </lineage>
</organism>
<dbReference type="InterPro" id="IPR032312">
    <property type="entry name" value="LacZ_4"/>
</dbReference>
<dbReference type="Gene3D" id="2.70.98.10">
    <property type="match status" value="1"/>
</dbReference>
<evidence type="ECO:0000256" key="5">
    <source>
        <dbReference type="ARBA" id="ARBA00012756"/>
    </source>
</evidence>
<gene>
    <name evidence="14" type="ORF">EV200_107120</name>
    <name evidence="13" type="ORF">GCM10011413_01110</name>
</gene>
<dbReference type="PANTHER" id="PTHR46323">
    <property type="entry name" value="BETA-GALACTOSIDASE"/>
    <property type="match status" value="1"/>
</dbReference>
<dbReference type="Pfam" id="PF16353">
    <property type="entry name" value="LacZ_4"/>
    <property type="match status" value="1"/>
</dbReference>
<dbReference type="SMART" id="SM01038">
    <property type="entry name" value="Bgal_small_N"/>
    <property type="match status" value="1"/>
</dbReference>
<evidence type="ECO:0000313" key="16">
    <source>
        <dbReference type="Proteomes" id="UP000622648"/>
    </source>
</evidence>
<accession>A0A4V2RYT7</accession>
<dbReference type="PROSITE" id="PS00719">
    <property type="entry name" value="GLYCOSYL_HYDROL_F2_1"/>
    <property type="match status" value="1"/>
</dbReference>
<dbReference type="InterPro" id="IPR011013">
    <property type="entry name" value="Gal_mutarotase_sf_dom"/>
</dbReference>
<keyword evidence="6 10" id="KW-0378">Hydrolase</keyword>
<keyword evidence="11" id="KW-0732">Signal</keyword>
<dbReference type="InterPro" id="IPR006103">
    <property type="entry name" value="Glyco_hydro_2_cat"/>
</dbReference>
<feature type="signal peptide" evidence="11">
    <location>
        <begin position="1"/>
        <end position="18"/>
    </location>
</feature>
<dbReference type="PRINTS" id="PR00132">
    <property type="entry name" value="GLHYDRLASE2"/>
</dbReference>
<keyword evidence="8 10" id="KW-0326">Glycosidase</keyword>
<dbReference type="SUPFAM" id="SSF49785">
    <property type="entry name" value="Galactose-binding domain-like"/>
    <property type="match status" value="1"/>
</dbReference>
<reference evidence="14 15" key="3">
    <citation type="submission" date="2019-03" db="EMBL/GenBank/DDBJ databases">
        <title>Genomic Encyclopedia of Type Strains, Phase IV (KMG-IV): sequencing the most valuable type-strain genomes for metagenomic binning, comparative biology and taxonomic classification.</title>
        <authorList>
            <person name="Goeker M."/>
        </authorList>
    </citation>
    <scope>NUCLEOTIDE SEQUENCE [LARGE SCALE GENOMIC DNA]</scope>
    <source>
        <strain evidence="14 15">DSM 103236</strain>
    </source>
</reference>
<dbReference type="InterPro" id="IPR014718">
    <property type="entry name" value="GH-type_carb-bd"/>
</dbReference>
<evidence type="ECO:0000256" key="4">
    <source>
        <dbReference type="ARBA" id="ARBA00011245"/>
    </source>
</evidence>
<keyword evidence="7" id="KW-0106">Calcium</keyword>
<sequence length="1032" mass="118692">MNKYLILLLLSLSIDLYAQETPEWENPKIYAINKENTRATSIPYPNRDLALKNDYSSSTYYQSLNGRWKFKWVPKVAQIPEDFYKTDYDVKSWATIPVPGTWEFNGFGTPIYVSEGFGFKPNPPFIDREDSPVGAYRQEFTLKNDWIGRRVMIHFEGGTNAMYLWVNGKKVGYTENSKSPAEFDITDYVKPGVNLLACEVHKFSDGYYLEDQDMWRMGGINRNVYLYSTAETRILDFFAHPTLDANYQNGLFDVDLTLKNYSKNQAVQSIEVQLMDQSNHSVFQKESKVEIPAEGVVNLNLAGTVASPLKWTAETPNLYHMLLVLKNSHGEIIEATSHQIGFRKTEIKDGQVFINGMKIYFKGVNLHEFNTVTGQVVSEEVMLRNIQLMKELNINAVRTSHYPQPPLWYKLCDQYGLYLVDEANLESHGLGYGPENVSNLPEWRDAHLDRMVRLVERDKNHASVIFWSLGNEASNGKAFFDLYDWAKKRDPSRPVQYEQAHQKDRNTDIICPMYPSWDSMVRDAKKDLGRPFIMCEYAHAMGNSMGNFQNYWDLMRTSKNMQGGFIWEWYNHGFKTTDEQGRAYWAYGGDLNGYQKMNSDNFCMDGIISPDQQYLPHTHIVKKVYQNILFKPKDLSKGIITVINDFKFTDLTSKNYHYKWVLLKNGVAVKQGNFNVQIPADSKKDIQLRLPEMEKQAGVEYFLQVFAYSSKADRFIPEGFEVAKEEFSFPSNQYFVLTKPKSGQITTEDQSDKIVVKANEVAYEFSIKNGQSLISMTKNGQKVFNELPRLNFWRAPNDNEFGEGAQRSLRLWDAAGYNVIYQYKGTKKSDEGVLISYEAKLRGIEALVNLNYTVNSDGSLKVEAGYRAIADDLPEMVRFGMLMTMSGDHDEFTWYGRGPYENYIDRNADTFMNIWRGKVKDQLFPYYRPQESGNKTDARWLKLQNKDGNGVEILGLQPLSISATNNLPEDLDPGMTKKQQHSSDIIPNPDAIIAVDLFQRGIGGLNSWGAKPLNEYRFMNKSYDYGFVIRPL</sequence>
<reference evidence="13" key="4">
    <citation type="submission" date="2024-05" db="EMBL/GenBank/DDBJ databases">
        <authorList>
            <person name="Sun Q."/>
            <person name="Zhou Y."/>
        </authorList>
    </citation>
    <scope>NUCLEOTIDE SEQUENCE</scope>
    <source>
        <strain evidence="13">CGMCC 1.15644</strain>
    </source>
</reference>
<dbReference type="Pfam" id="PF00703">
    <property type="entry name" value="Glyco_hydro_2"/>
    <property type="match status" value="1"/>
</dbReference>
<evidence type="ECO:0000313" key="14">
    <source>
        <dbReference type="EMBL" id="TCO21526.1"/>
    </source>
</evidence>
<dbReference type="InterPro" id="IPR006104">
    <property type="entry name" value="Glyco_hydro_2_N"/>
</dbReference>
<dbReference type="Proteomes" id="UP000622648">
    <property type="component" value="Unassembled WGS sequence"/>
</dbReference>
<evidence type="ECO:0000256" key="7">
    <source>
        <dbReference type="ARBA" id="ARBA00022837"/>
    </source>
</evidence>
<dbReference type="GO" id="GO:0030246">
    <property type="term" value="F:carbohydrate binding"/>
    <property type="evidence" value="ECO:0007669"/>
    <property type="project" value="InterPro"/>
</dbReference>
<dbReference type="AlphaFoldDB" id="A0A4V2RYT7"/>
<reference evidence="16" key="2">
    <citation type="journal article" date="2019" name="Int. J. Syst. Evol. Microbiol.">
        <title>The Global Catalogue of Microorganisms (GCM) 10K type strain sequencing project: providing services to taxonomists for standard genome sequencing and annotation.</title>
        <authorList>
            <consortium name="The Broad Institute Genomics Platform"/>
            <consortium name="The Broad Institute Genome Sequencing Center for Infectious Disease"/>
            <person name="Wu L."/>
            <person name="Ma J."/>
        </authorList>
    </citation>
    <scope>NUCLEOTIDE SEQUENCE [LARGE SCALE GENOMIC DNA]</scope>
    <source>
        <strain evidence="16">CGMCC 1.15644</strain>
    </source>
</reference>
<dbReference type="Gene3D" id="2.60.40.10">
    <property type="entry name" value="Immunoglobulins"/>
    <property type="match status" value="2"/>
</dbReference>
<dbReference type="InterPro" id="IPR023232">
    <property type="entry name" value="Glyco_hydro_2_AS"/>
</dbReference>
<evidence type="ECO:0000256" key="1">
    <source>
        <dbReference type="ARBA" id="ARBA00001412"/>
    </source>
</evidence>
<dbReference type="InterPro" id="IPR036156">
    <property type="entry name" value="Beta-gal/glucu_dom_sf"/>
</dbReference>
<evidence type="ECO:0000313" key="13">
    <source>
        <dbReference type="EMBL" id="GGE39252.1"/>
    </source>
</evidence>
<dbReference type="Gene3D" id="3.20.20.80">
    <property type="entry name" value="Glycosidases"/>
    <property type="match status" value="1"/>
</dbReference>
<evidence type="ECO:0000256" key="8">
    <source>
        <dbReference type="ARBA" id="ARBA00023295"/>
    </source>
</evidence>
<reference evidence="13" key="1">
    <citation type="journal article" date="2014" name="Int. J. Syst. Evol. Microbiol.">
        <title>Complete genome of a new Firmicutes species belonging to the dominant human colonic microbiota ('Ruminococcus bicirculans') reveals two chromosomes and a selective capacity to utilize plant glucans.</title>
        <authorList>
            <consortium name="NISC Comparative Sequencing Program"/>
            <person name="Wegmann U."/>
            <person name="Louis P."/>
            <person name="Goesmann A."/>
            <person name="Henrissat B."/>
            <person name="Duncan S.H."/>
            <person name="Flint H.J."/>
        </authorList>
    </citation>
    <scope>NUCLEOTIDE SEQUENCE</scope>
    <source>
        <strain evidence="13">CGMCC 1.15644</strain>
    </source>
</reference>
<dbReference type="EMBL" id="SLWO01000007">
    <property type="protein sequence ID" value="TCO21526.1"/>
    <property type="molecule type" value="Genomic_DNA"/>
</dbReference>
<dbReference type="InterPro" id="IPR008979">
    <property type="entry name" value="Galactose-bd-like_sf"/>
</dbReference>
<comment type="subunit">
    <text evidence="4">Monomer.</text>
</comment>
<evidence type="ECO:0000256" key="10">
    <source>
        <dbReference type="RuleBase" id="RU361154"/>
    </source>
</evidence>
<evidence type="ECO:0000256" key="3">
    <source>
        <dbReference type="ARBA" id="ARBA00007401"/>
    </source>
</evidence>
<feature type="domain" description="Beta galactosidase small chain/" evidence="12">
    <location>
        <begin position="755"/>
        <end position="1030"/>
    </location>
</feature>
<evidence type="ECO:0000313" key="15">
    <source>
        <dbReference type="Proteomes" id="UP000295684"/>
    </source>
</evidence>
<dbReference type="GO" id="GO:0009341">
    <property type="term" value="C:beta-galactosidase complex"/>
    <property type="evidence" value="ECO:0007669"/>
    <property type="project" value="InterPro"/>
</dbReference>
<dbReference type="InterPro" id="IPR023230">
    <property type="entry name" value="Glyco_hydro_2_CS"/>
</dbReference>
<name>A0A4V2RYT7_9SPHI</name>
<evidence type="ECO:0000256" key="6">
    <source>
        <dbReference type="ARBA" id="ARBA00022801"/>
    </source>
</evidence>
<comment type="similarity">
    <text evidence="3 10">Belongs to the glycosyl hydrolase 2 family.</text>
</comment>
<dbReference type="InterPro" id="IPR004199">
    <property type="entry name" value="B-gal_small/dom_5"/>
</dbReference>
<proteinExistence type="inferred from homology"/>
<protein>
    <recommendedName>
        <fullName evidence="5 10">Beta-galactosidase</fullName>
        <ecNumber evidence="5 10">3.2.1.23</ecNumber>
    </recommendedName>
    <alternativeName>
        <fullName evidence="9 10">Lactase</fullName>
    </alternativeName>
</protein>
<dbReference type="InterPro" id="IPR017853">
    <property type="entry name" value="GH"/>
</dbReference>
<comment type="catalytic activity">
    <reaction evidence="1 10">
        <text>Hydrolysis of terminal non-reducing beta-D-galactose residues in beta-D-galactosides.</text>
        <dbReference type="EC" id="3.2.1.23"/>
    </reaction>
</comment>
<dbReference type="InterPro" id="IPR006102">
    <property type="entry name" value="Ig-like_GH2"/>
</dbReference>
<dbReference type="SUPFAM" id="SSF74650">
    <property type="entry name" value="Galactose mutarotase-like"/>
    <property type="match status" value="1"/>
</dbReference>